<dbReference type="AlphaFoldDB" id="A0A812SHR0"/>
<evidence type="ECO:0000256" key="10">
    <source>
        <dbReference type="SAM" id="Coils"/>
    </source>
</evidence>
<keyword evidence="2" id="KW-0723">Serine/threonine-protein kinase</keyword>
<keyword evidence="3" id="KW-0808">Transferase</keyword>
<dbReference type="SMART" id="SM00220">
    <property type="entry name" value="S_TKc"/>
    <property type="match status" value="1"/>
</dbReference>
<evidence type="ECO:0000256" key="5">
    <source>
        <dbReference type="ARBA" id="ARBA00022777"/>
    </source>
</evidence>
<dbReference type="GO" id="GO:0005524">
    <property type="term" value="F:ATP binding"/>
    <property type="evidence" value="ECO:0007669"/>
    <property type="project" value="UniProtKB-KW"/>
</dbReference>
<evidence type="ECO:0000256" key="7">
    <source>
        <dbReference type="PIRSR" id="PIRSR630616-1"/>
    </source>
</evidence>
<feature type="binding site" evidence="8">
    <location>
        <position position="419"/>
    </location>
    <ligand>
        <name>ATP</name>
        <dbReference type="ChEBI" id="CHEBI:30616"/>
    </ligand>
</feature>
<keyword evidence="14" id="KW-1185">Reference proteome</keyword>
<dbReference type="SUPFAM" id="SSF56112">
    <property type="entry name" value="Protein kinase-like (PK-like)"/>
    <property type="match status" value="1"/>
</dbReference>
<dbReference type="Gene3D" id="1.10.510.10">
    <property type="entry name" value="Transferase(Phosphotransferase) domain 1"/>
    <property type="match status" value="1"/>
</dbReference>
<evidence type="ECO:0000313" key="13">
    <source>
        <dbReference type="EMBL" id="CAE7484080.1"/>
    </source>
</evidence>
<evidence type="ECO:0000256" key="4">
    <source>
        <dbReference type="ARBA" id="ARBA00022741"/>
    </source>
</evidence>
<dbReference type="FunFam" id="3.30.200.20:FF:000042">
    <property type="entry name" value="Aurora kinase A"/>
    <property type="match status" value="1"/>
</dbReference>
<feature type="region of interest" description="Disordered" evidence="11">
    <location>
        <begin position="111"/>
        <end position="148"/>
    </location>
</feature>
<keyword evidence="10" id="KW-0175">Coiled coil</keyword>
<evidence type="ECO:0000256" key="1">
    <source>
        <dbReference type="ARBA" id="ARBA00011245"/>
    </source>
</evidence>
<dbReference type="PROSITE" id="PS00108">
    <property type="entry name" value="PROTEIN_KINASE_ST"/>
    <property type="match status" value="1"/>
</dbReference>
<protein>
    <recommendedName>
        <fullName evidence="12">Protein kinase domain-containing protein</fullName>
    </recommendedName>
</protein>
<proteinExistence type="predicted"/>
<dbReference type="FunFam" id="1.10.510.10:FF:000571">
    <property type="entry name" value="Maternal embryonic leucine zipper kinase"/>
    <property type="match status" value="1"/>
</dbReference>
<dbReference type="PANTHER" id="PTHR24350">
    <property type="entry name" value="SERINE/THREONINE-PROTEIN KINASE IAL-RELATED"/>
    <property type="match status" value="1"/>
</dbReference>
<dbReference type="EMBL" id="CAJNJA010021919">
    <property type="protein sequence ID" value="CAE7484080.1"/>
    <property type="molecule type" value="Genomic_DNA"/>
</dbReference>
<dbReference type="InterPro" id="IPR000719">
    <property type="entry name" value="Prot_kinase_dom"/>
</dbReference>
<feature type="cross-link" description="Glycyl lysine isopeptide (Lys-Gly) (interchain with G-Cter in SUMO2)" evidence="9">
    <location>
        <position position="515"/>
    </location>
</feature>
<feature type="active site" description="Proton acceptor" evidence="7">
    <location>
        <position position="513"/>
    </location>
</feature>
<evidence type="ECO:0000256" key="8">
    <source>
        <dbReference type="PIRSR" id="PIRSR630616-2"/>
    </source>
</evidence>
<gene>
    <name evidence="13" type="ORF">SNEC2469_LOCUS13730</name>
</gene>
<evidence type="ECO:0000256" key="11">
    <source>
        <dbReference type="SAM" id="MobiDB-lite"/>
    </source>
</evidence>
<dbReference type="GO" id="GO:0004674">
    <property type="term" value="F:protein serine/threonine kinase activity"/>
    <property type="evidence" value="ECO:0007669"/>
    <property type="project" value="UniProtKB-KW"/>
</dbReference>
<keyword evidence="5" id="KW-0418">Kinase</keyword>
<evidence type="ECO:0000313" key="14">
    <source>
        <dbReference type="Proteomes" id="UP000601435"/>
    </source>
</evidence>
<evidence type="ECO:0000256" key="9">
    <source>
        <dbReference type="PIRSR" id="PIRSR630616-3"/>
    </source>
</evidence>
<sequence>METATETNPNWLYLQEVTAKLRQTEKQAETIKENLRQLNSAWAARPQLHHIHRPREEQPDAVSSQVERKARDLSDWPLLLKKEAGIRRHLMACLGPSCRGLRLCGKGFRPSTPAGEARKAYQDQPQAAEPAERAKPAQAPAQTTPAANAQVHSFTPAVAQLSDKVQVQQPMCLQQTEHRQVQQQLLPKQQQQPQYFQHHYQLHRTQPGCEYQIQRQVQREYGAAMQRCMPDMGISQQPGPLDALPIQKAQDFGSTAHQQMEGVTAKLCQIEKQAETIKEVTAKLRQTEKQAETIKDTTIFDSSTARGLPDHNYTYTGHVKNSLTWFPVRPELPEEPCLERHTAVDDAHELPQLIRVRADRQDVRDTPRQQDTLTTLPEHLPRDLTQKYKFIDAHSLGSGAVARVCRMQELETGRHVAVKVVEKYPLKIRNMITQMEREIRVHKRLRHPNILHLHACFEDSTHWYMVLELASRLVNLLLRFPWKRLREPQAGWLFGQVVDGVSHLHQNGCVHRDLKPDNVLMVEDCPKICDFGWCAELNEGQRRTFCGTFDYMAPEVIFGEGHGSEADVWSLGITLYELLAGGTPFASQSAAGGRASTSETFQERIHKVDYILPNWFSSEVCHLVNCMLQRYPHQRYTASKVLEHKWLATFFLKPKQAGARPPSLEPTPELPSPVPTQIWPVSAAVPPHAGLPKSLSRPELGIHPGACRAHYEIRAAPCPGRQPSPIAEGHRRPQAHFAQRSGGAVSSGRAPYPAHGAGITVAAGPFPTPAPGSPIIAGRPVRKVAAPHVRCRV</sequence>
<accession>A0A812SHR0</accession>
<feature type="coiled-coil region" evidence="10">
    <location>
        <begin position="14"/>
        <end position="41"/>
    </location>
</feature>
<reference evidence="13" key="1">
    <citation type="submission" date="2021-02" db="EMBL/GenBank/DDBJ databases">
        <authorList>
            <person name="Dougan E. K."/>
            <person name="Rhodes N."/>
            <person name="Thang M."/>
            <person name="Chan C."/>
        </authorList>
    </citation>
    <scope>NUCLEOTIDE SEQUENCE</scope>
</reference>
<dbReference type="InterPro" id="IPR011009">
    <property type="entry name" value="Kinase-like_dom_sf"/>
</dbReference>
<feature type="binding site" evidence="8">
    <location>
        <position position="530"/>
    </location>
    <ligand>
        <name>ATP</name>
        <dbReference type="ChEBI" id="CHEBI:30616"/>
    </ligand>
</feature>
<dbReference type="Pfam" id="PF00069">
    <property type="entry name" value="Pkinase"/>
    <property type="match status" value="1"/>
</dbReference>
<feature type="domain" description="Protein kinase" evidence="12">
    <location>
        <begin position="390"/>
        <end position="647"/>
    </location>
</feature>
<dbReference type="InterPro" id="IPR008271">
    <property type="entry name" value="Ser/Thr_kinase_AS"/>
</dbReference>
<evidence type="ECO:0000259" key="12">
    <source>
        <dbReference type="PROSITE" id="PS50011"/>
    </source>
</evidence>
<evidence type="ECO:0000256" key="6">
    <source>
        <dbReference type="ARBA" id="ARBA00022840"/>
    </source>
</evidence>
<keyword evidence="4 8" id="KW-0547">Nucleotide-binding</keyword>
<dbReference type="InterPro" id="IPR030616">
    <property type="entry name" value="Aur-like"/>
</dbReference>
<name>A0A812SHR0_9DINO</name>
<feature type="compositionally biased region" description="Low complexity" evidence="11">
    <location>
        <begin position="136"/>
        <end position="148"/>
    </location>
</feature>
<dbReference type="Proteomes" id="UP000601435">
    <property type="component" value="Unassembled WGS sequence"/>
</dbReference>
<dbReference type="OrthoDB" id="539158at2759"/>
<organism evidence="13 14">
    <name type="scientific">Symbiodinium necroappetens</name>
    <dbReference type="NCBI Taxonomy" id="1628268"/>
    <lineage>
        <taxon>Eukaryota</taxon>
        <taxon>Sar</taxon>
        <taxon>Alveolata</taxon>
        <taxon>Dinophyceae</taxon>
        <taxon>Suessiales</taxon>
        <taxon>Symbiodiniaceae</taxon>
        <taxon>Symbiodinium</taxon>
    </lineage>
</organism>
<keyword evidence="6 8" id="KW-0067">ATP-binding</keyword>
<comment type="caution">
    <text evidence="13">The sequence shown here is derived from an EMBL/GenBank/DDBJ whole genome shotgun (WGS) entry which is preliminary data.</text>
</comment>
<evidence type="ECO:0000256" key="3">
    <source>
        <dbReference type="ARBA" id="ARBA00022679"/>
    </source>
</evidence>
<comment type="subunit">
    <text evidence="1">Monomer.</text>
</comment>
<feature type="coiled-coil region" evidence="10">
    <location>
        <begin position="270"/>
        <end position="297"/>
    </location>
</feature>
<feature type="binding site" evidence="8">
    <location>
        <begin position="468"/>
        <end position="470"/>
    </location>
    <ligand>
        <name>ATP</name>
        <dbReference type="ChEBI" id="CHEBI:30616"/>
    </ligand>
</feature>
<evidence type="ECO:0000256" key="2">
    <source>
        <dbReference type="ARBA" id="ARBA00022527"/>
    </source>
</evidence>
<dbReference type="PROSITE" id="PS50011">
    <property type="entry name" value="PROTEIN_KINASE_DOM"/>
    <property type="match status" value="1"/>
</dbReference>